<reference evidence="4 5" key="1">
    <citation type="submission" date="2018-03" db="EMBL/GenBank/DDBJ databases">
        <title>Characteristics and genome of n-alkane degrading marine bacteria Gordonia iterans isolated from crude oil contaminated in Tae-an, South Korea.</title>
        <authorList>
            <person name="Lee S.-S."/>
            <person name="Kim H."/>
        </authorList>
    </citation>
    <scope>NUCLEOTIDE SEQUENCE [LARGE SCALE GENOMIC DNA]</scope>
    <source>
        <strain evidence="4 5">Co17</strain>
    </source>
</reference>
<dbReference type="EMBL" id="CP027433">
    <property type="protein sequence ID" value="AVM01367.1"/>
    <property type="molecule type" value="Genomic_DNA"/>
</dbReference>
<keyword evidence="5" id="KW-1185">Reference proteome</keyword>
<accession>A0A2S0KI48</accession>
<dbReference type="RefSeq" id="WP_105943075.1">
    <property type="nucleotide sequence ID" value="NZ_CP027433.1"/>
</dbReference>
<dbReference type="SUPFAM" id="SSF56300">
    <property type="entry name" value="Metallo-dependent phosphatases"/>
    <property type="match status" value="1"/>
</dbReference>
<gene>
    <name evidence="4" type="ORF">C6V83_15065</name>
</gene>
<evidence type="ECO:0000259" key="3">
    <source>
        <dbReference type="SMART" id="SM00854"/>
    </source>
</evidence>
<comment type="similarity">
    <text evidence="1">Belongs to the CapA family.</text>
</comment>
<dbReference type="PANTHER" id="PTHR33393">
    <property type="entry name" value="POLYGLUTAMINE SYNTHESIS ACCESSORY PROTEIN RV0574C-RELATED"/>
    <property type="match status" value="1"/>
</dbReference>
<dbReference type="SMART" id="SM00854">
    <property type="entry name" value="PGA_cap"/>
    <property type="match status" value="1"/>
</dbReference>
<protein>
    <submittedName>
        <fullName evidence="4">Capsular biosynthesis protein</fullName>
    </submittedName>
</protein>
<feature type="region of interest" description="Disordered" evidence="2">
    <location>
        <begin position="32"/>
        <end position="56"/>
    </location>
</feature>
<evidence type="ECO:0000313" key="5">
    <source>
        <dbReference type="Proteomes" id="UP000239814"/>
    </source>
</evidence>
<dbReference type="CDD" id="cd07381">
    <property type="entry name" value="MPP_CapA"/>
    <property type="match status" value="1"/>
</dbReference>
<dbReference type="Gene3D" id="3.60.21.10">
    <property type="match status" value="1"/>
</dbReference>
<sequence>MGSHRRVRSRRLSPGLALLVAGLFTVTGCSVESSSTGSSKVPSASTSGSTTSSDDASGTLTLSWVGDTILGTDDKFGGLTLPAAWAQSGKDPNYFFQNVKKHFDADDLTIANFEVALTNSRNKRYKGDGEVYHFHGEPAIAKTLPAGGIDVVTIANNHTWDYGRKGFDDTVRALDAAGVEYVGAGNPGYDGSDYDHPLLKDVKGIKVGLLSYQTWQDTPQTRAKVRSDIAKLRKDGAAVVIPYFHWGLEGVHEPYEVQRDLARVAIDAGADAVIGTHPHVLQSMDVYKGKLIAYSLGNFSFGGNTNPSDKRTVILQTRVKVDDGKVGAVEYRVIPTRLSRTESHNDYVPTPYGPAESRQVASFLNQISPNLDGTVSQRFTPVP</sequence>
<dbReference type="OrthoDB" id="9810718at2"/>
<evidence type="ECO:0000256" key="2">
    <source>
        <dbReference type="SAM" id="MobiDB-lite"/>
    </source>
</evidence>
<organism evidence="4 5">
    <name type="scientific">Gordonia iterans</name>
    <dbReference type="NCBI Taxonomy" id="1004901"/>
    <lineage>
        <taxon>Bacteria</taxon>
        <taxon>Bacillati</taxon>
        <taxon>Actinomycetota</taxon>
        <taxon>Actinomycetes</taxon>
        <taxon>Mycobacteriales</taxon>
        <taxon>Gordoniaceae</taxon>
        <taxon>Gordonia</taxon>
    </lineage>
</organism>
<evidence type="ECO:0000256" key="1">
    <source>
        <dbReference type="ARBA" id="ARBA00005662"/>
    </source>
</evidence>
<dbReference type="Proteomes" id="UP000239814">
    <property type="component" value="Chromosome"/>
</dbReference>
<feature type="domain" description="Capsule synthesis protein CapA" evidence="3">
    <location>
        <begin position="61"/>
        <end position="303"/>
    </location>
</feature>
<proteinExistence type="inferred from homology"/>
<dbReference type="PROSITE" id="PS51257">
    <property type="entry name" value="PROKAR_LIPOPROTEIN"/>
    <property type="match status" value="1"/>
</dbReference>
<dbReference type="InterPro" id="IPR052169">
    <property type="entry name" value="CW_Biosynth-Accessory"/>
</dbReference>
<dbReference type="InterPro" id="IPR019079">
    <property type="entry name" value="Capsule_synth_CapA"/>
</dbReference>
<dbReference type="PANTHER" id="PTHR33393:SF11">
    <property type="entry name" value="POLYGLUTAMINE SYNTHESIS ACCESSORY PROTEIN RV0574C-RELATED"/>
    <property type="match status" value="1"/>
</dbReference>
<dbReference type="AlphaFoldDB" id="A0A2S0KI48"/>
<name>A0A2S0KI48_9ACTN</name>
<dbReference type="Pfam" id="PF09587">
    <property type="entry name" value="PGA_cap"/>
    <property type="match status" value="1"/>
</dbReference>
<dbReference type="InterPro" id="IPR029052">
    <property type="entry name" value="Metallo-depent_PP-like"/>
</dbReference>
<dbReference type="KEGG" id="git:C6V83_15065"/>
<evidence type="ECO:0000313" key="4">
    <source>
        <dbReference type="EMBL" id="AVM01367.1"/>
    </source>
</evidence>